<keyword evidence="2" id="KW-1185">Reference proteome</keyword>
<proteinExistence type="predicted"/>
<sequence>MNQEFLNTILIKVENAKRKNRDAAAKTILKTPTLFPYLVSTTFQVDTKLSVRAAWILEWICTHNGLDLLLPHLEEFTKNIHKVHFDGSVRTCAKICKHIATAYTSKNSHKIKNVLTNDQIERIIETGFDWLITNQKIAVKAYTMNTLYLFGLQKDWIHPELEHIIRNDVIHQSKGCEARGRKILKLIQNFNQKKL</sequence>
<evidence type="ECO:0008006" key="3">
    <source>
        <dbReference type="Google" id="ProtNLM"/>
    </source>
</evidence>
<dbReference type="Proteomes" id="UP000323136">
    <property type="component" value="Unassembled WGS sequence"/>
</dbReference>
<accession>A0A5S5DP05</accession>
<evidence type="ECO:0000313" key="1">
    <source>
        <dbReference type="EMBL" id="TYP96766.1"/>
    </source>
</evidence>
<dbReference type="SUPFAM" id="SSF48371">
    <property type="entry name" value="ARM repeat"/>
    <property type="match status" value="1"/>
</dbReference>
<gene>
    <name evidence="1" type="ORF">C7447_10665</name>
</gene>
<dbReference type="InterPro" id="IPR016024">
    <property type="entry name" value="ARM-type_fold"/>
</dbReference>
<protein>
    <recommendedName>
        <fullName evidence="3">Adenylosuccinate lyase</fullName>
    </recommendedName>
</protein>
<evidence type="ECO:0000313" key="2">
    <source>
        <dbReference type="Proteomes" id="UP000323136"/>
    </source>
</evidence>
<dbReference type="EMBL" id="VNIA01000006">
    <property type="protein sequence ID" value="TYP96766.1"/>
    <property type="molecule type" value="Genomic_DNA"/>
</dbReference>
<dbReference type="OrthoDB" id="979487at2"/>
<name>A0A5S5DP05_9FLAO</name>
<organism evidence="1 2">
    <name type="scientific">Tenacibaculum adriaticum</name>
    <dbReference type="NCBI Taxonomy" id="413713"/>
    <lineage>
        <taxon>Bacteria</taxon>
        <taxon>Pseudomonadati</taxon>
        <taxon>Bacteroidota</taxon>
        <taxon>Flavobacteriia</taxon>
        <taxon>Flavobacteriales</taxon>
        <taxon>Flavobacteriaceae</taxon>
        <taxon>Tenacibaculum</taxon>
    </lineage>
</organism>
<reference evidence="1 2" key="1">
    <citation type="submission" date="2019-07" db="EMBL/GenBank/DDBJ databases">
        <title>Genomic Encyclopedia of Type Strains, Phase IV (KMG-IV): sequencing the most valuable type-strain genomes for metagenomic binning, comparative biology and taxonomic classification.</title>
        <authorList>
            <person name="Goeker M."/>
        </authorList>
    </citation>
    <scope>NUCLEOTIDE SEQUENCE [LARGE SCALE GENOMIC DNA]</scope>
    <source>
        <strain evidence="1 2">DSM 18961</strain>
    </source>
</reference>
<comment type="caution">
    <text evidence="1">The sequence shown here is derived from an EMBL/GenBank/DDBJ whole genome shotgun (WGS) entry which is preliminary data.</text>
</comment>
<dbReference type="AlphaFoldDB" id="A0A5S5DP05"/>
<dbReference type="RefSeq" id="WP_148871067.1">
    <property type="nucleotide sequence ID" value="NZ_VNIA01000006.1"/>
</dbReference>